<name>A0A8S5RYL4_9CAUD</name>
<accession>A0A8S5RYL4</accession>
<organism evidence="1">
    <name type="scientific">Siphoviridae sp. ctWdm1</name>
    <dbReference type="NCBI Taxonomy" id="2827883"/>
    <lineage>
        <taxon>Viruses</taxon>
        <taxon>Duplodnaviria</taxon>
        <taxon>Heunggongvirae</taxon>
        <taxon>Uroviricota</taxon>
        <taxon>Caudoviricetes</taxon>
    </lineage>
</organism>
<protein>
    <submittedName>
        <fullName evidence="1">Uncharacterized protein</fullName>
    </submittedName>
</protein>
<proteinExistence type="predicted"/>
<sequence length="60" mass="6834">MASTCAYLVLKGHKIDYFFSLSYLEKLFVYSAMIKEKESEQQKLEVIIKSLASILGLKGE</sequence>
<reference evidence="1" key="1">
    <citation type="journal article" date="2021" name="Proc. Natl. Acad. Sci. U.S.A.">
        <title>A Catalog of Tens of Thousands of Viruses from Human Metagenomes Reveals Hidden Associations with Chronic Diseases.</title>
        <authorList>
            <person name="Tisza M.J."/>
            <person name="Buck C.B."/>
        </authorList>
    </citation>
    <scope>NUCLEOTIDE SEQUENCE</scope>
    <source>
        <strain evidence="1">CtWdm1</strain>
    </source>
</reference>
<dbReference type="EMBL" id="BK032509">
    <property type="protein sequence ID" value="DAF43603.1"/>
    <property type="molecule type" value="Genomic_DNA"/>
</dbReference>
<evidence type="ECO:0000313" key="1">
    <source>
        <dbReference type="EMBL" id="DAF43603.1"/>
    </source>
</evidence>